<evidence type="ECO:0000313" key="13">
    <source>
        <dbReference type="Proteomes" id="UP000242180"/>
    </source>
</evidence>
<dbReference type="OrthoDB" id="3763at2759"/>
<evidence type="ECO:0000259" key="11">
    <source>
        <dbReference type="Pfam" id="PF18018"/>
    </source>
</evidence>
<evidence type="ECO:0000256" key="9">
    <source>
        <dbReference type="ARBA" id="ARBA00049244"/>
    </source>
</evidence>
<reference evidence="12 13" key="1">
    <citation type="submission" date="2016-07" db="EMBL/GenBank/DDBJ databases">
        <title>Pervasive Adenine N6-methylation of Active Genes in Fungi.</title>
        <authorList>
            <consortium name="DOE Joint Genome Institute"/>
            <person name="Mondo S.J."/>
            <person name="Dannebaum R.O."/>
            <person name="Kuo R.C."/>
            <person name="Labutti K."/>
            <person name="Haridas S."/>
            <person name="Kuo A."/>
            <person name="Salamov A."/>
            <person name="Ahrendt S.R."/>
            <person name="Lipzen A."/>
            <person name="Sullivan W."/>
            <person name="Andreopoulos W.B."/>
            <person name="Clum A."/>
            <person name="Lindquist E."/>
            <person name="Daum C."/>
            <person name="Ramamoorthy G.K."/>
            <person name="Gryganskyi A."/>
            <person name="Culley D."/>
            <person name="Magnuson J.K."/>
            <person name="James T.Y."/>
            <person name="O'Malley M.A."/>
            <person name="Stajich J.E."/>
            <person name="Spatafora J.W."/>
            <person name="Visel A."/>
            <person name="Grigoriev I.V."/>
        </authorList>
    </citation>
    <scope>NUCLEOTIDE SEQUENCE [LARGE SCALE GENOMIC DNA]</scope>
    <source>
        <strain evidence="12 13">NRRL 2496</strain>
    </source>
</reference>
<proteinExistence type="inferred from homology"/>
<evidence type="ECO:0000256" key="5">
    <source>
        <dbReference type="ARBA" id="ARBA00022695"/>
    </source>
</evidence>
<dbReference type="FunFam" id="2.40.50.430:FF:000002">
    <property type="entry name" value="DNA polymerase delta subunit"/>
    <property type="match status" value="1"/>
</dbReference>
<evidence type="ECO:0000256" key="7">
    <source>
        <dbReference type="ARBA" id="ARBA00022932"/>
    </source>
</evidence>
<dbReference type="Proteomes" id="UP000242180">
    <property type="component" value="Unassembled WGS sequence"/>
</dbReference>
<protein>
    <recommendedName>
        <fullName evidence="3">DNA-directed DNA polymerase</fullName>
        <ecNumber evidence="3">2.7.7.7</ecNumber>
    </recommendedName>
</protein>
<keyword evidence="4" id="KW-0808">Transferase</keyword>
<dbReference type="PANTHER" id="PTHR10416">
    <property type="entry name" value="DNA POLYMERASE DELTA SUBUNIT 2"/>
    <property type="match status" value="1"/>
</dbReference>
<dbReference type="AlphaFoldDB" id="A0A1X2GZQ5"/>
<dbReference type="CDD" id="cd07387">
    <property type="entry name" value="MPP_PolD2_C"/>
    <property type="match status" value="1"/>
</dbReference>
<dbReference type="GO" id="GO:0003887">
    <property type="term" value="F:DNA-directed DNA polymerase activity"/>
    <property type="evidence" value="ECO:0007669"/>
    <property type="project" value="UniProtKB-KW"/>
</dbReference>
<dbReference type="GO" id="GO:0006281">
    <property type="term" value="P:DNA repair"/>
    <property type="evidence" value="ECO:0007669"/>
    <property type="project" value="UniProtKB-ARBA"/>
</dbReference>
<dbReference type="InParanoid" id="A0A1X2GZQ5"/>
<evidence type="ECO:0000259" key="10">
    <source>
        <dbReference type="Pfam" id="PF04042"/>
    </source>
</evidence>
<evidence type="ECO:0000313" key="12">
    <source>
        <dbReference type="EMBL" id="ORY90030.1"/>
    </source>
</evidence>
<comment type="caution">
    <text evidence="12">The sequence shown here is derived from an EMBL/GenBank/DDBJ whole genome shotgun (WGS) entry which is preliminary data.</text>
</comment>
<dbReference type="Pfam" id="PF18018">
    <property type="entry name" value="DNA_pol_D_N"/>
    <property type="match status" value="1"/>
</dbReference>
<dbReference type="PANTHER" id="PTHR10416:SF0">
    <property type="entry name" value="DNA POLYMERASE DELTA SUBUNIT 2"/>
    <property type="match status" value="1"/>
</dbReference>
<dbReference type="InterPro" id="IPR024826">
    <property type="entry name" value="DNA_pol_delta/II_ssu"/>
</dbReference>
<dbReference type="InterPro" id="IPR041863">
    <property type="entry name" value="PolD2_C"/>
</dbReference>
<dbReference type="STRING" id="13706.A0A1X2GZQ5"/>
<dbReference type="Gene3D" id="2.40.50.430">
    <property type="match status" value="1"/>
</dbReference>
<comment type="catalytic activity">
    <reaction evidence="9">
        <text>DNA(n) + a 2'-deoxyribonucleoside 5'-triphosphate = DNA(n+1) + diphosphate</text>
        <dbReference type="Rhea" id="RHEA:22508"/>
        <dbReference type="Rhea" id="RHEA-COMP:17339"/>
        <dbReference type="Rhea" id="RHEA-COMP:17340"/>
        <dbReference type="ChEBI" id="CHEBI:33019"/>
        <dbReference type="ChEBI" id="CHEBI:61560"/>
        <dbReference type="ChEBI" id="CHEBI:173112"/>
        <dbReference type="EC" id="2.7.7.7"/>
    </reaction>
</comment>
<dbReference type="Pfam" id="PF04042">
    <property type="entry name" value="DNA_pol_E_B"/>
    <property type="match status" value="1"/>
</dbReference>
<evidence type="ECO:0000256" key="3">
    <source>
        <dbReference type="ARBA" id="ARBA00012417"/>
    </source>
</evidence>
<dbReference type="InterPro" id="IPR007185">
    <property type="entry name" value="DNA_pol_a/d/e_bsu"/>
</dbReference>
<dbReference type="FunFam" id="3.60.21.50:FF:000002">
    <property type="entry name" value="DNA polymerase delta small subunit"/>
    <property type="match status" value="1"/>
</dbReference>
<keyword evidence="7" id="KW-0239">DNA-directed DNA polymerase</keyword>
<evidence type="ECO:0000256" key="8">
    <source>
        <dbReference type="ARBA" id="ARBA00023242"/>
    </source>
</evidence>
<dbReference type="GO" id="GO:0043625">
    <property type="term" value="C:delta DNA polymerase complex"/>
    <property type="evidence" value="ECO:0007669"/>
    <property type="project" value="TreeGrafter"/>
</dbReference>
<name>A0A1X2GZQ5_SYNRA</name>
<evidence type="ECO:0000256" key="6">
    <source>
        <dbReference type="ARBA" id="ARBA00022705"/>
    </source>
</evidence>
<dbReference type="FunCoup" id="A0A1X2GZQ5">
    <property type="interactions" value="374"/>
</dbReference>
<comment type="similarity">
    <text evidence="2">Belongs to the DNA polymerase delta/II small subunit family.</text>
</comment>
<evidence type="ECO:0000256" key="4">
    <source>
        <dbReference type="ARBA" id="ARBA00022679"/>
    </source>
</evidence>
<dbReference type="GO" id="GO:0006273">
    <property type="term" value="P:lagging strand elongation"/>
    <property type="evidence" value="ECO:0007669"/>
    <property type="project" value="UniProtKB-ARBA"/>
</dbReference>
<gene>
    <name evidence="12" type="ORF">BCR43DRAFT_559121</name>
</gene>
<evidence type="ECO:0000256" key="2">
    <source>
        <dbReference type="ARBA" id="ARBA00006035"/>
    </source>
</evidence>
<evidence type="ECO:0000256" key="1">
    <source>
        <dbReference type="ARBA" id="ARBA00004123"/>
    </source>
</evidence>
<dbReference type="OMA" id="HCILIGT"/>
<keyword evidence="6" id="KW-0235">DNA replication</keyword>
<keyword evidence="8" id="KW-0539">Nucleus</keyword>
<dbReference type="InterPro" id="IPR040663">
    <property type="entry name" value="DNA_pol_D_N"/>
</dbReference>
<dbReference type="GO" id="GO:1902969">
    <property type="term" value="P:mitotic DNA replication"/>
    <property type="evidence" value="ECO:0007669"/>
    <property type="project" value="UniProtKB-ARBA"/>
</dbReference>
<comment type="subcellular location">
    <subcellularLocation>
        <location evidence="1">Nucleus</location>
    </subcellularLocation>
</comment>
<dbReference type="Gene3D" id="3.60.21.50">
    <property type="match status" value="1"/>
</dbReference>
<feature type="domain" description="DNA polymerase delta subunit OB-fold" evidence="11">
    <location>
        <begin position="49"/>
        <end position="180"/>
    </location>
</feature>
<keyword evidence="13" id="KW-1185">Reference proteome</keyword>
<feature type="domain" description="DNA polymerase alpha/delta/epsilon subunit B" evidence="10">
    <location>
        <begin position="203"/>
        <end position="416"/>
    </location>
</feature>
<dbReference type="GO" id="GO:0003677">
    <property type="term" value="F:DNA binding"/>
    <property type="evidence" value="ECO:0007669"/>
    <property type="project" value="InterPro"/>
</dbReference>
<organism evidence="12 13">
    <name type="scientific">Syncephalastrum racemosum</name>
    <name type="common">Filamentous fungus</name>
    <dbReference type="NCBI Taxonomy" id="13706"/>
    <lineage>
        <taxon>Eukaryota</taxon>
        <taxon>Fungi</taxon>
        <taxon>Fungi incertae sedis</taxon>
        <taxon>Mucoromycota</taxon>
        <taxon>Mucoromycotina</taxon>
        <taxon>Mucoromycetes</taxon>
        <taxon>Mucorales</taxon>
        <taxon>Syncephalastraceae</taxon>
        <taxon>Syncephalastrum</taxon>
    </lineage>
</organism>
<keyword evidence="5" id="KW-0548">Nucleotidyltransferase</keyword>
<sequence>MSTSAPVDQLCSGSVDTFSPQTRSAVPYDPLPDVSSRLRLKPGQSYRKQYASQYFVRLTKLRPQVLRVAEKQWSGLADQPEHVSKVPDVTPKRCYVVGTIYVSMALKPNVLQDISEEVSLVAPAMPLKYKSDQDTIAIEDESGRIELSGSILANEFWVTGMVVGLLGCETALGTFEVEDVCFPGMPAQITPAVKHKDDGPRYVALVSGLNVGETETSDLKTQLLREFLTGELGSLTDQQNSSTICRLIIAGNSLTKRKLDQVEDTKKKKYGYDSTKYDVRPAHDLDDMLEDIGSTMPIDIMSGERDPVKRQWPQQPINKALFDRTRNLSTVKGVTNPHWCKVGDITFLGTSGQNLDDIYRYVDGDDRLQMAERCLHWRHIAPSAPDTLWCYPFQDDDPFLLEECPHVYFIGNQPRFEQRLAEGPDGQKVRVVLVPSFSETGCLALVDLVTLECTSVQVK</sequence>
<accession>A0A1X2GZQ5</accession>
<dbReference type="EC" id="2.7.7.7" evidence="3"/>
<dbReference type="EMBL" id="MCGN01000013">
    <property type="protein sequence ID" value="ORY90030.1"/>
    <property type="molecule type" value="Genomic_DNA"/>
</dbReference>